<evidence type="ECO:0000313" key="2">
    <source>
        <dbReference type="EMBL" id="MCI72629.1"/>
    </source>
</evidence>
<dbReference type="Proteomes" id="UP000265520">
    <property type="component" value="Unassembled WGS sequence"/>
</dbReference>
<proteinExistence type="predicted"/>
<reference evidence="2 3" key="1">
    <citation type="journal article" date="2018" name="Front. Plant Sci.">
        <title>Red Clover (Trifolium pratense) and Zigzag Clover (T. medium) - A Picture of Genomic Similarities and Differences.</title>
        <authorList>
            <person name="Dluhosova J."/>
            <person name="Istvanek J."/>
            <person name="Nedelnik J."/>
            <person name="Repkova J."/>
        </authorList>
    </citation>
    <scope>NUCLEOTIDE SEQUENCE [LARGE SCALE GENOMIC DNA]</scope>
    <source>
        <strain evidence="3">cv. 10/8</strain>
        <tissue evidence="2">Leaf</tissue>
    </source>
</reference>
<feature type="compositionally biased region" description="Polar residues" evidence="1">
    <location>
        <begin position="42"/>
        <end position="53"/>
    </location>
</feature>
<dbReference type="AlphaFoldDB" id="A0A392UGD7"/>
<sequence>MQAKQTGEDETSDKKGKEEVQAPPHPHGSSIKLTNKHAANKSEPSLVTPTRPSNPFLKSAIK</sequence>
<protein>
    <submittedName>
        <fullName evidence="2">WD repeat-containing protein</fullName>
    </submittedName>
</protein>
<organism evidence="2 3">
    <name type="scientific">Trifolium medium</name>
    <dbReference type="NCBI Taxonomy" id="97028"/>
    <lineage>
        <taxon>Eukaryota</taxon>
        <taxon>Viridiplantae</taxon>
        <taxon>Streptophyta</taxon>
        <taxon>Embryophyta</taxon>
        <taxon>Tracheophyta</taxon>
        <taxon>Spermatophyta</taxon>
        <taxon>Magnoliopsida</taxon>
        <taxon>eudicotyledons</taxon>
        <taxon>Gunneridae</taxon>
        <taxon>Pentapetalae</taxon>
        <taxon>rosids</taxon>
        <taxon>fabids</taxon>
        <taxon>Fabales</taxon>
        <taxon>Fabaceae</taxon>
        <taxon>Papilionoideae</taxon>
        <taxon>50 kb inversion clade</taxon>
        <taxon>NPAAA clade</taxon>
        <taxon>Hologalegina</taxon>
        <taxon>IRL clade</taxon>
        <taxon>Trifolieae</taxon>
        <taxon>Trifolium</taxon>
    </lineage>
</organism>
<evidence type="ECO:0000256" key="1">
    <source>
        <dbReference type="SAM" id="MobiDB-lite"/>
    </source>
</evidence>
<name>A0A392UGD7_9FABA</name>
<accession>A0A392UGD7</accession>
<feature type="region of interest" description="Disordered" evidence="1">
    <location>
        <begin position="1"/>
        <end position="62"/>
    </location>
</feature>
<evidence type="ECO:0000313" key="3">
    <source>
        <dbReference type="Proteomes" id="UP000265520"/>
    </source>
</evidence>
<dbReference type="EMBL" id="LXQA010822101">
    <property type="protein sequence ID" value="MCI72629.1"/>
    <property type="molecule type" value="Genomic_DNA"/>
</dbReference>
<comment type="caution">
    <text evidence="2">The sequence shown here is derived from an EMBL/GenBank/DDBJ whole genome shotgun (WGS) entry which is preliminary data.</text>
</comment>
<keyword evidence="3" id="KW-1185">Reference proteome</keyword>